<dbReference type="PANTHER" id="PTHR43434:SF1">
    <property type="entry name" value="PHOSPHOGLYCOLATE PHOSPHATASE"/>
    <property type="match status" value="1"/>
</dbReference>
<dbReference type="InterPro" id="IPR050155">
    <property type="entry name" value="HAD-like_hydrolase_sf"/>
</dbReference>
<dbReference type="Gene3D" id="3.40.50.1000">
    <property type="entry name" value="HAD superfamily/HAD-like"/>
    <property type="match status" value="1"/>
</dbReference>
<evidence type="ECO:0008006" key="3">
    <source>
        <dbReference type="Google" id="ProtNLM"/>
    </source>
</evidence>
<dbReference type="GO" id="GO:0005829">
    <property type="term" value="C:cytosol"/>
    <property type="evidence" value="ECO:0007669"/>
    <property type="project" value="TreeGrafter"/>
</dbReference>
<dbReference type="Proteomes" id="UP000176992">
    <property type="component" value="Unassembled WGS sequence"/>
</dbReference>
<dbReference type="PANTHER" id="PTHR43434">
    <property type="entry name" value="PHOSPHOGLYCOLATE PHOSPHATASE"/>
    <property type="match status" value="1"/>
</dbReference>
<protein>
    <recommendedName>
        <fullName evidence="3">Haloacid dehalogenase</fullName>
    </recommendedName>
</protein>
<proteinExistence type="predicted"/>
<name>A0A1F5YDE7_9BACT</name>
<dbReference type="SUPFAM" id="SSF56784">
    <property type="entry name" value="HAD-like"/>
    <property type="match status" value="1"/>
</dbReference>
<dbReference type="GO" id="GO:0006281">
    <property type="term" value="P:DNA repair"/>
    <property type="evidence" value="ECO:0007669"/>
    <property type="project" value="TreeGrafter"/>
</dbReference>
<evidence type="ECO:0000313" key="1">
    <source>
        <dbReference type="EMBL" id="OGF98205.1"/>
    </source>
</evidence>
<dbReference type="Pfam" id="PF00702">
    <property type="entry name" value="Hydrolase"/>
    <property type="match status" value="1"/>
</dbReference>
<dbReference type="InterPro" id="IPR036412">
    <property type="entry name" value="HAD-like_sf"/>
</dbReference>
<reference evidence="1 2" key="1">
    <citation type="journal article" date="2016" name="Nat. Commun.">
        <title>Thousands of microbial genomes shed light on interconnected biogeochemical processes in an aquifer system.</title>
        <authorList>
            <person name="Anantharaman K."/>
            <person name="Brown C.T."/>
            <person name="Hug L.A."/>
            <person name="Sharon I."/>
            <person name="Castelle C.J."/>
            <person name="Probst A.J."/>
            <person name="Thomas B.C."/>
            <person name="Singh A."/>
            <person name="Wilkins M.J."/>
            <person name="Karaoz U."/>
            <person name="Brodie E.L."/>
            <person name="Williams K.H."/>
            <person name="Hubbard S.S."/>
            <person name="Banfield J.F."/>
        </authorList>
    </citation>
    <scope>NUCLEOTIDE SEQUENCE [LARGE SCALE GENOMIC DNA]</scope>
</reference>
<sequence>MNHVLAFDFDGVLSDSLLEAYLITWRISGRFDPTLTLPAATLPSLAAIHAFREQHQEHWRAFNKLVPLGNRAEDYLVIHSAVARSLRLKTQSEFNEFKAGMERSRLEEFHEEFYRERYSLAGQDHERWLALNEPYPGAREAVRALAAKFKLAVATSKDARTVRELLDNWGLSGLFLPEAVLDKTAGESKRAHLAALKKIFACDFSRITFIDDKVSHLLDCLDLGVRLYLAGWGYNGETEWELARRHAIPVLTLEKLSLLSPDNK</sequence>
<dbReference type="GO" id="GO:0008967">
    <property type="term" value="F:phosphoglycolate phosphatase activity"/>
    <property type="evidence" value="ECO:0007669"/>
    <property type="project" value="TreeGrafter"/>
</dbReference>
<dbReference type="AlphaFoldDB" id="A0A1F5YDE7"/>
<gene>
    <name evidence="1" type="ORF">A2Z86_05255</name>
</gene>
<evidence type="ECO:0000313" key="2">
    <source>
        <dbReference type="Proteomes" id="UP000176992"/>
    </source>
</evidence>
<dbReference type="InterPro" id="IPR023214">
    <property type="entry name" value="HAD_sf"/>
</dbReference>
<comment type="caution">
    <text evidence="1">The sequence shown here is derived from an EMBL/GenBank/DDBJ whole genome shotgun (WGS) entry which is preliminary data.</text>
</comment>
<dbReference type="EMBL" id="MFIV01000150">
    <property type="protein sequence ID" value="OGF98205.1"/>
    <property type="molecule type" value="Genomic_DNA"/>
</dbReference>
<organism evidence="1 2">
    <name type="scientific">Candidatus Glassbacteria bacterium GWA2_58_10</name>
    <dbReference type="NCBI Taxonomy" id="1817865"/>
    <lineage>
        <taxon>Bacteria</taxon>
        <taxon>Candidatus Glassiibacteriota</taxon>
    </lineage>
</organism>
<accession>A0A1F5YDE7</accession>